<reference evidence="11" key="1">
    <citation type="journal article" date="2014" name="Int. J. Syst. Evol. Microbiol.">
        <title>Complete genome sequence of Corynebacterium casei LMG S-19264T (=DSM 44701T), isolated from a smear-ripened cheese.</title>
        <authorList>
            <consortium name="US DOE Joint Genome Institute (JGI-PGF)"/>
            <person name="Walter F."/>
            <person name="Albersmeier A."/>
            <person name="Kalinowski J."/>
            <person name="Ruckert C."/>
        </authorList>
    </citation>
    <scope>NUCLEOTIDE SEQUENCE</scope>
    <source>
        <strain evidence="11">VKM B-2222</strain>
    </source>
</reference>
<dbReference type="PRINTS" id="PR00949">
    <property type="entry name" value="TYPE3IMAPROT"/>
</dbReference>
<keyword evidence="10" id="KW-0614">Plasmid</keyword>
<dbReference type="InterPro" id="IPR042193">
    <property type="entry name" value="FHIPEP_3"/>
</dbReference>
<evidence type="ECO:0000256" key="1">
    <source>
        <dbReference type="ARBA" id="ARBA00004429"/>
    </source>
</evidence>
<dbReference type="RefSeq" id="WP_152367940.1">
    <property type="nucleotide sequence ID" value="NZ_BSFH01000085.1"/>
</dbReference>
<dbReference type="InterPro" id="IPR025505">
    <property type="entry name" value="FHIPEP_CS"/>
</dbReference>
<dbReference type="NCBIfam" id="TIGR01399">
    <property type="entry name" value="hrcV"/>
    <property type="match status" value="1"/>
</dbReference>
<evidence type="ECO:0000256" key="2">
    <source>
        <dbReference type="ARBA" id="ARBA00008835"/>
    </source>
</evidence>
<dbReference type="InterPro" id="IPR042194">
    <property type="entry name" value="FHIPEP_1"/>
</dbReference>
<evidence type="ECO:0000256" key="4">
    <source>
        <dbReference type="ARBA" id="ARBA00022475"/>
    </source>
</evidence>
<keyword evidence="12" id="KW-1185">Reference proteome</keyword>
<dbReference type="PROSITE" id="PS00994">
    <property type="entry name" value="FHIPEP"/>
    <property type="match status" value="1"/>
</dbReference>
<name>A0A0G3B2X0_9RHOB</name>
<keyword evidence="4" id="KW-1003">Cell membrane</keyword>
<dbReference type="OrthoDB" id="9759185at2"/>
<dbReference type="Gene3D" id="1.10.8.540">
    <property type="entry name" value="FHIPEP family, domain 3"/>
    <property type="match status" value="1"/>
</dbReference>
<gene>
    <name evidence="11" type="primary">lcrD</name>
    <name evidence="11" type="ORF">GCM10017635_28310</name>
    <name evidence="10" type="ORF">pKON1_p42</name>
</gene>
<dbReference type="Proteomes" id="UP001143349">
    <property type="component" value="Unassembled WGS sequence"/>
</dbReference>
<feature type="transmembrane region" description="Helical" evidence="9">
    <location>
        <begin position="20"/>
        <end position="39"/>
    </location>
</feature>
<dbReference type="EMBL" id="BSFH01000085">
    <property type="protein sequence ID" value="GLK65356.1"/>
    <property type="molecule type" value="Genomic_DNA"/>
</dbReference>
<dbReference type="GO" id="GO:0005886">
    <property type="term" value="C:plasma membrane"/>
    <property type="evidence" value="ECO:0007669"/>
    <property type="project" value="UniProtKB-SubCell"/>
</dbReference>
<dbReference type="EMBL" id="KP294352">
    <property type="protein sequence ID" value="AKJ20433.1"/>
    <property type="molecule type" value="Genomic_DNA"/>
</dbReference>
<sequence length="684" mass="75263">MAEGGFRRRINAIAARQDLVLVILLVLIVFMIIVPLPTWLIDLSIGFNLAISVLIMIVAVYLKSPTTLSTLPSILLFSTLFRLAISISTTRLILLQADAGQIVESFGNFVIGGSLLVGMVVFLIITIVQFIVITKGSERVAEVSARFSLDALPGKQMAIDSDMRAGEIDLAEARRRRETLQTESEFYGAMDGAMKFVKGDAVAGLIIIAVNILGGLGVGVGQMGMPFGEALHRYSVLTIGDGMVSQIPALIMAISSGIVITRIANERSVDLAHDITEQVSANPRALHVAAVVLLGFALIPGFPTPVFLTLALVFGTAGFLIARRKQAEEIEESQRPTTDGKQDLLMAPMAPVRLAVGPDIAESIDRIEFDRVALRERTNVFEDLGVPFPRLELWVDADAPKDRWQLLVESVPVAEGYIPAGRLRLTDDAETAEILGIPVDDIELSPTEPHSYWCDASRTYELEKNGVAYQSPAEALAHIAARRLPRHAAEFLGVQEVGALLAAMESRYDSLVTEAQKALSLQKIATIMRRLVEEEIPVRNLRVLLETIVDWAPREKDPELLSEYVRTALARQISYKFADRDRFIAAYIVDADIEGLIRSSIRNSSSGEYLSLESKQSRRLLERLKETVGDPQSHSAPPVFISTTEIRRFLRKFLATHEINFPVLSHKEIAPSFKVQPIAMLSLQ</sequence>
<dbReference type="PANTHER" id="PTHR30161">
    <property type="entry name" value="FLAGELLAR EXPORT PROTEIN, MEMBRANE FLHA SUBUNIT-RELATED"/>
    <property type="match status" value="1"/>
</dbReference>
<geneLocation type="plasmid" evidence="10">
    <name>pKON1</name>
</geneLocation>
<dbReference type="AlphaFoldDB" id="A0A0G3B2X0"/>
<keyword evidence="6 9" id="KW-0812">Transmembrane</keyword>
<comment type="similarity">
    <text evidence="2">Belongs to the FHIPEP (flagella/HR/invasion proteins export pore) family.</text>
</comment>
<evidence type="ECO:0000256" key="9">
    <source>
        <dbReference type="SAM" id="Phobius"/>
    </source>
</evidence>
<evidence type="ECO:0000256" key="8">
    <source>
        <dbReference type="ARBA" id="ARBA00023136"/>
    </source>
</evidence>
<feature type="transmembrane region" description="Helical" evidence="9">
    <location>
        <begin position="45"/>
        <end position="62"/>
    </location>
</feature>
<keyword evidence="8 9" id="KW-0472">Membrane</keyword>
<evidence type="ECO:0000313" key="12">
    <source>
        <dbReference type="Proteomes" id="UP001143349"/>
    </source>
</evidence>
<feature type="transmembrane region" description="Helical" evidence="9">
    <location>
        <begin position="202"/>
        <end position="223"/>
    </location>
</feature>
<dbReference type="InterPro" id="IPR006302">
    <property type="entry name" value="T3SS_HrcV"/>
</dbReference>
<dbReference type="InterPro" id="IPR001712">
    <property type="entry name" value="T3SS_FHIPEP"/>
</dbReference>
<dbReference type="Gene3D" id="3.40.50.12790">
    <property type="entry name" value="FHIPEP family, domain 4"/>
    <property type="match status" value="1"/>
</dbReference>
<feature type="transmembrane region" description="Helical" evidence="9">
    <location>
        <begin position="74"/>
        <end position="94"/>
    </location>
</feature>
<evidence type="ECO:0000313" key="10">
    <source>
        <dbReference type="EMBL" id="AKJ20433.1"/>
    </source>
</evidence>
<accession>A0A0G3B2X0</accession>
<dbReference type="InterPro" id="IPR042196">
    <property type="entry name" value="FHIPEP_4"/>
</dbReference>
<keyword evidence="5" id="KW-0997">Cell inner membrane</keyword>
<evidence type="ECO:0000256" key="7">
    <source>
        <dbReference type="ARBA" id="ARBA00022989"/>
    </source>
</evidence>
<feature type="transmembrane region" description="Helical" evidence="9">
    <location>
        <begin position="106"/>
        <end position="132"/>
    </location>
</feature>
<reference evidence="10" key="2">
    <citation type="journal article" date="2015" name="Plasmid">
        <title>Maintenance and genetic load of plasmid pKON1 of Paracoccus kondratievae, containing a highly efficient toxin-antitoxin module of the hipAB family.</title>
        <authorList>
            <person name="Czarnecki J."/>
            <person name="Dziewit L."/>
            <person name="Kowalski L."/>
            <person name="Ochnio M."/>
            <person name="Bartosik D."/>
        </authorList>
    </citation>
    <scope>NUCLEOTIDE SEQUENCE</scope>
    <source>
        <strain evidence="10">NCIMB 13773</strain>
        <plasmid evidence="10">pKON1</plasmid>
    </source>
</reference>
<comment type="subcellular location">
    <subcellularLocation>
        <location evidence="1">Cell inner membrane</location>
        <topology evidence="1">Multi-pass membrane protein</topology>
    </subcellularLocation>
</comment>
<dbReference type="PIRSF" id="PIRSF005419">
    <property type="entry name" value="FlhA"/>
    <property type="match status" value="1"/>
</dbReference>
<evidence type="ECO:0000256" key="6">
    <source>
        <dbReference type="ARBA" id="ARBA00022692"/>
    </source>
</evidence>
<dbReference type="PANTHER" id="PTHR30161:SF2">
    <property type="entry name" value="INVASION PROTEIN INVA"/>
    <property type="match status" value="1"/>
</dbReference>
<dbReference type="Gene3D" id="3.40.30.60">
    <property type="entry name" value="FHIPEP family, domain 1"/>
    <property type="match status" value="1"/>
</dbReference>
<evidence type="ECO:0000313" key="11">
    <source>
        <dbReference type="EMBL" id="GLK65356.1"/>
    </source>
</evidence>
<protein>
    <submittedName>
        <fullName evidence="11">Low calcium response locus protein D</fullName>
    </submittedName>
    <submittedName>
        <fullName evidence="10">Type III secretion system component SctV</fullName>
    </submittedName>
</protein>
<proteinExistence type="inferred from homology"/>
<reference evidence="11" key="3">
    <citation type="submission" date="2023-01" db="EMBL/GenBank/DDBJ databases">
        <authorList>
            <person name="Sun Q."/>
            <person name="Evtushenko L."/>
        </authorList>
    </citation>
    <scope>NUCLEOTIDE SEQUENCE</scope>
    <source>
        <strain evidence="11">VKM B-2222</strain>
    </source>
</reference>
<evidence type="ECO:0000256" key="3">
    <source>
        <dbReference type="ARBA" id="ARBA00022448"/>
    </source>
</evidence>
<dbReference type="Pfam" id="PF00771">
    <property type="entry name" value="FHIPEP"/>
    <property type="match status" value="1"/>
</dbReference>
<organism evidence="10">
    <name type="scientific">Paracoccus kondratievae</name>
    <dbReference type="NCBI Taxonomy" id="135740"/>
    <lineage>
        <taxon>Bacteria</taxon>
        <taxon>Pseudomonadati</taxon>
        <taxon>Pseudomonadota</taxon>
        <taxon>Alphaproteobacteria</taxon>
        <taxon>Rhodobacterales</taxon>
        <taxon>Paracoccaceae</taxon>
        <taxon>Paracoccus</taxon>
    </lineage>
</organism>
<keyword evidence="3" id="KW-0813">Transport</keyword>
<keyword evidence="7 9" id="KW-1133">Transmembrane helix</keyword>
<feature type="transmembrane region" description="Helical" evidence="9">
    <location>
        <begin position="243"/>
        <end position="264"/>
    </location>
</feature>
<evidence type="ECO:0000256" key="5">
    <source>
        <dbReference type="ARBA" id="ARBA00022519"/>
    </source>
</evidence>
<dbReference type="GO" id="GO:0009306">
    <property type="term" value="P:protein secretion"/>
    <property type="evidence" value="ECO:0007669"/>
    <property type="project" value="InterPro"/>
</dbReference>